<dbReference type="InterPro" id="IPR003838">
    <property type="entry name" value="ABC3_permease_C"/>
</dbReference>
<comment type="caution">
    <text evidence="9">The sequence shown here is derived from an EMBL/GenBank/DDBJ whole genome shotgun (WGS) entry which is preliminary data.</text>
</comment>
<dbReference type="AlphaFoldDB" id="A0A2V1J381"/>
<sequence length="773" mass="86514">MQKINFAIRTLLHSRGSTLVKILSIGLGLAMSCFLFARVAYDNLIDTCFNDYGRIYQLNMQFKIGGNELSWQEMCVGKLTEGVYSALGEDMVEAAVMTRRFFGNNISRDNEILPGIVMVADSLFFKTFGVEIIDGDHNGLAQPGKMYISDRMARKYFGDESPVGRMLTGWDDIPIQVSGVYRDWGEESTINTDFIVSLSTLLENHWGGLGWKGGDSWFDYILVKDGTDPEALNRKIMEVIEANVPPTDDFSLKAAAIPLRDVYRGQESVRMSTWTLSLLATLILIVTALNYVLLSLSALSRRAKAIGVHKCSGAGRGTIFAMFAIETLIIIAVGLVFAAFCFYVARRFAQESIYDNFAAYISADRLWVVAGVVVLTFGIAALIPSVVFSKIPVSQVFRRFVEKKHRWKHSLLFVEFAGMSLMGGLLAMVIAQYHYIMDLDPGYEPDNVVCITRSNDGKEHREALMKVYASLPYVDQVAIGSMPPGYGYSGEFVRDDHGSPLFSSRYDNWNNKDFAELMGFRLLHGRYPEATDGSEAVINQEFARLMGWKDNDAVGRQFRISDQNVTVCGIIKDFITGTLYQEQQPYMAMTEDNGWSQRFFLKLKEPFGQSYASLMADEKELMEGASNFSCVSLGTQYRQTYHSVEVFRTMIMTGAIILLFISMIGLFGYMRDEMHRRSREIAIRKVNGASTAEVIEMICRSVMTVAIPAVIFGSVAAWLIGRYWLEQFSVQAPSITAMYLLSGIIILILIALASTGMTLRTANENPSKSLRSE</sequence>
<dbReference type="GO" id="GO:0005886">
    <property type="term" value="C:plasma membrane"/>
    <property type="evidence" value="ECO:0007669"/>
    <property type="project" value="UniProtKB-SubCell"/>
</dbReference>
<feature type="transmembrane region" description="Helical" evidence="6">
    <location>
        <begin position="20"/>
        <end position="41"/>
    </location>
</feature>
<evidence type="ECO:0000256" key="4">
    <source>
        <dbReference type="ARBA" id="ARBA00022989"/>
    </source>
</evidence>
<dbReference type="InterPro" id="IPR025857">
    <property type="entry name" value="MacB_PCD"/>
</dbReference>
<evidence type="ECO:0000313" key="9">
    <source>
        <dbReference type="EMBL" id="PWB09697.1"/>
    </source>
</evidence>
<evidence type="ECO:0000256" key="5">
    <source>
        <dbReference type="ARBA" id="ARBA00023136"/>
    </source>
</evidence>
<dbReference type="EMBL" id="PUBV01000001">
    <property type="protein sequence ID" value="PWB09697.1"/>
    <property type="molecule type" value="Genomic_DNA"/>
</dbReference>
<feature type="transmembrane region" description="Helical" evidence="6">
    <location>
        <begin position="319"/>
        <end position="345"/>
    </location>
</feature>
<evidence type="ECO:0000256" key="2">
    <source>
        <dbReference type="ARBA" id="ARBA00022475"/>
    </source>
</evidence>
<gene>
    <name evidence="9" type="ORF">C5O25_00370</name>
</gene>
<evidence type="ECO:0000256" key="3">
    <source>
        <dbReference type="ARBA" id="ARBA00022692"/>
    </source>
</evidence>
<reference evidence="10" key="1">
    <citation type="submission" date="2018-02" db="EMBL/GenBank/DDBJ databases">
        <authorList>
            <person name="Clavel T."/>
            <person name="Strowig T."/>
        </authorList>
    </citation>
    <scope>NUCLEOTIDE SEQUENCE [LARGE SCALE GENOMIC DNA]</scope>
    <source>
        <strain evidence="10">DSM 100764</strain>
    </source>
</reference>
<keyword evidence="2" id="KW-1003">Cell membrane</keyword>
<evidence type="ECO:0000259" key="7">
    <source>
        <dbReference type="Pfam" id="PF02687"/>
    </source>
</evidence>
<dbReference type="Pfam" id="PF12704">
    <property type="entry name" value="MacB_PCD"/>
    <property type="match status" value="2"/>
</dbReference>
<dbReference type="GO" id="GO:0022857">
    <property type="term" value="F:transmembrane transporter activity"/>
    <property type="evidence" value="ECO:0007669"/>
    <property type="project" value="TreeGrafter"/>
</dbReference>
<feature type="transmembrane region" description="Helical" evidence="6">
    <location>
        <begin position="705"/>
        <end position="725"/>
    </location>
</feature>
<dbReference type="InterPro" id="IPR050250">
    <property type="entry name" value="Macrolide_Exporter_MacB"/>
</dbReference>
<evidence type="ECO:0000256" key="6">
    <source>
        <dbReference type="SAM" id="Phobius"/>
    </source>
</evidence>
<feature type="transmembrane region" description="Helical" evidence="6">
    <location>
        <begin position="646"/>
        <end position="669"/>
    </location>
</feature>
<dbReference type="PANTHER" id="PTHR30572:SF18">
    <property type="entry name" value="ABC-TYPE MACROLIDE FAMILY EXPORT SYSTEM PERMEASE COMPONENT 2"/>
    <property type="match status" value="1"/>
</dbReference>
<feature type="transmembrane region" description="Helical" evidence="6">
    <location>
        <begin position="274"/>
        <end position="299"/>
    </location>
</feature>
<feature type="domain" description="MacB-like periplasmic core" evidence="8">
    <location>
        <begin position="470"/>
        <end position="579"/>
    </location>
</feature>
<evidence type="ECO:0000256" key="1">
    <source>
        <dbReference type="ARBA" id="ARBA00004651"/>
    </source>
</evidence>
<feature type="domain" description="ABC3 transporter permease C-terminal" evidence="7">
    <location>
        <begin position="278"/>
        <end position="392"/>
    </location>
</feature>
<dbReference type="PANTHER" id="PTHR30572">
    <property type="entry name" value="MEMBRANE COMPONENT OF TRANSPORTER-RELATED"/>
    <property type="match status" value="1"/>
</dbReference>
<keyword evidence="5 6" id="KW-0472">Membrane</keyword>
<evidence type="ECO:0000259" key="8">
    <source>
        <dbReference type="Pfam" id="PF12704"/>
    </source>
</evidence>
<keyword evidence="4 6" id="KW-1133">Transmembrane helix</keyword>
<feature type="transmembrane region" description="Helical" evidence="6">
    <location>
        <begin position="410"/>
        <end position="431"/>
    </location>
</feature>
<feature type="domain" description="MacB-like periplasmic core" evidence="8">
    <location>
        <begin position="23"/>
        <end position="236"/>
    </location>
</feature>
<accession>A0A2V1J381</accession>
<evidence type="ECO:0000313" key="10">
    <source>
        <dbReference type="Proteomes" id="UP000244925"/>
    </source>
</evidence>
<keyword evidence="10" id="KW-1185">Reference proteome</keyword>
<dbReference type="Proteomes" id="UP000244925">
    <property type="component" value="Unassembled WGS sequence"/>
</dbReference>
<organism evidence="9 10">
    <name type="scientific">Paramuribaculum intestinale</name>
    <dbReference type="NCBI Taxonomy" id="2094151"/>
    <lineage>
        <taxon>Bacteria</taxon>
        <taxon>Pseudomonadati</taxon>
        <taxon>Bacteroidota</taxon>
        <taxon>Bacteroidia</taxon>
        <taxon>Bacteroidales</taxon>
        <taxon>Muribaculaceae</taxon>
        <taxon>Paramuribaculum</taxon>
    </lineage>
</organism>
<dbReference type="Pfam" id="PF02687">
    <property type="entry name" value="FtsX"/>
    <property type="match status" value="2"/>
</dbReference>
<proteinExistence type="predicted"/>
<feature type="transmembrane region" description="Helical" evidence="6">
    <location>
        <begin position="365"/>
        <end position="389"/>
    </location>
</feature>
<comment type="subcellular location">
    <subcellularLocation>
        <location evidence="1">Cell membrane</location>
        <topology evidence="1">Multi-pass membrane protein</topology>
    </subcellularLocation>
</comment>
<feature type="transmembrane region" description="Helical" evidence="6">
    <location>
        <begin position="737"/>
        <end position="759"/>
    </location>
</feature>
<keyword evidence="3 6" id="KW-0812">Transmembrane</keyword>
<feature type="domain" description="ABC3 transporter permease C-terminal" evidence="7">
    <location>
        <begin position="654"/>
        <end position="766"/>
    </location>
</feature>
<protein>
    <submittedName>
        <fullName evidence="9">Uncharacterized protein</fullName>
    </submittedName>
</protein>
<dbReference type="PROSITE" id="PS51257">
    <property type="entry name" value="PROKAR_LIPOPROTEIN"/>
    <property type="match status" value="1"/>
</dbReference>
<name>A0A2V1J381_9BACT</name>